<protein>
    <submittedName>
        <fullName evidence="2">Uncharacterized protein</fullName>
    </submittedName>
</protein>
<feature type="region of interest" description="Disordered" evidence="1">
    <location>
        <begin position="88"/>
        <end position="109"/>
    </location>
</feature>
<dbReference type="Proteomes" id="UP000198983">
    <property type="component" value="Chromosome I"/>
</dbReference>
<organism evidence="2 3">
    <name type="scientific">Actinopolymorpha singaporensis</name>
    <dbReference type="NCBI Taxonomy" id="117157"/>
    <lineage>
        <taxon>Bacteria</taxon>
        <taxon>Bacillati</taxon>
        <taxon>Actinomycetota</taxon>
        <taxon>Actinomycetes</taxon>
        <taxon>Propionibacteriales</taxon>
        <taxon>Actinopolymorphaceae</taxon>
        <taxon>Actinopolymorpha</taxon>
    </lineage>
</organism>
<dbReference type="RefSeq" id="WP_092650081.1">
    <property type="nucleotide sequence ID" value="NZ_LT629732.1"/>
</dbReference>
<evidence type="ECO:0000256" key="1">
    <source>
        <dbReference type="SAM" id="MobiDB-lite"/>
    </source>
</evidence>
<keyword evidence="3" id="KW-1185">Reference proteome</keyword>
<dbReference type="AlphaFoldDB" id="A0A1H1LP11"/>
<sequence length="109" mass="12219">MIMAQASFTGTWRGVTPWPEDYDIAVPYVAWFEARHGTGLGSDKWSTVTVKAKITAATRPVPTVAPQVAQIRRESPGTRQELKKLYVPPDRSDCTPRTAEQADVLDRRY</sequence>
<evidence type="ECO:0000313" key="3">
    <source>
        <dbReference type="Proteomes" id="UP000198983"/>
    </source>
</evidence>
<accession>A0A1H1LP11</accession>
<evidence type="ECO:0000313" key="2">
    <source>
        <dbReference type="EMBL" id="SDR76298.1"/>
    </source>
</evidence>
<dbReference type="EMBL" id="LT629732">
    <property type="protein sequence ID" value="SDR76298.1"/>
    <property type="molecule type" value="Genomic_DNA"/>
</dbReference>
<name>A0A1H1LP11_9ACTN</name>
<reference evidence="2 3" key="1">
    <citation type="submission" date="2016-10" db="EMBL/GenBank/DDBJ databases">
        <authorList>
            <person name="de Groot N.N."/>
        </authorList>
    </citation>
    <scope>NUCLEOTIDE SEQUENCE [LARGE SCALE GENOMIC DNA]</scope>
    <source>
        <strain evidence="2 3">DSM 22024</strain>
    </source>
</reference>
<gene>
    <name evidence="2" type="ORF">SAMN04489717_0449</name>
</gene>
<proteinExistence type="predicted"/>